<reference evidence="2" key="1">
    <citation type="submission" date="2016-10" db="EMBL/GenBank/DDBJ databases">
        <authorList>
            <person name="Wibberg D."/>
        </authorList>
    </citation>
    <scope>NUCLEOTIDE SEQUENCE [LARGE SCALE GENOMIC DNA]</scope>
</reference>
<dbReference type="Proteomes" id="UP000187891">
    <property type="component" value="Unassembled WGS sequence"/>
</dbReference>
<name>A0A1R3U941_9HYPH</name>
<accession>A0A1R3U941</accession>
<evidence type="ECO:0000313" key="1">
    <source>
        <dbReference type="EMBL" id="SCX35109.1"/>
    </source>
</evidence>
<sequence>MAGKFVNDIACWCGDWHGGLWGEREGRATRMRQIDIDSLGRGNFHSLQALQLIPRIQSLSEPVWTIKNMLLFTYEQAPHLFSLVNYL</sequence>
<dbReference type="STRING" id="1907666.DSM25559_4805"/>
<dbReference type="AlphaFoldDB" id="A0A1R3U941"/>
<gene>
    <name evidence="1" type="ORF">DSM25559_4805</name>
</gene>
<dbReference type="EMBL" id="FMUE01000019">
    <property type="protein sequence ID" value="SCX35109.1"/>
    <property type="molecule type" value="Genomic_DNA"/>
</dbReference>
<protein>
    <submittedName>
        <fullName evidence="1">Uncharacterized protein</fullName>
    </submittedName>
</protein>
<evidence type="ECO:0000313" key="2">
    <source>
        <dbReference type="Proteomes" id="UP000187891"/>
    </source>
</evidence>
<proteinExistence type="predicted"/>
<organism evidence="1 2">
    <name type="scientific">Agrobacterium rosae</name>
    <dbReference type="NCBI Taxonomy" id="1972867"/>
    <lineage>
        <taxon>Bacteria</taxon>
        <taxon>Pseudomonadati</taxon>
        <taxon>Pseudomonadota</taxon>
        <taxon>Alphaproteobacteria</taxon>
        <taxon>Hyphomicrobiales</taxon>
        <taxon>Rhizobiaceae</taxon>
        <taxon>Rhizobium/Agrobacterium group</taxon>
        <taxon>Agrobacterium</taxon>
    </lineage>
</organism>